<comment type="caution">
    <text evidence="1">The sequence shown here is derived from an EMBL/GenBank/DDBJ whole genome shotgun (WGS) entry which is preliminary data.</text>
</comment>
<dbReference type="Proteomes" id="UP000235392">
    <property type="component" value="Unassembled WGS sequence"/>
</dbReference>
<protein>
    <recommendedName>
        <fullName evidence="3">Reverse transcriptase Ty1/copia-type domain-containing protein</fullName>
    </recommendedName>
</protein>
<sequence length="170" mass="18946">MPSKYWAKAVSTAFFLENFTPVRQLKWKTPYQLWHGGKVERCHNTVLHVADFPGVSIFAPSHPSSQFDLLATLEFAKLNKTSHPADQPPHSPNSSSQDILDWQSANNKMDLDAPLIYVRSFFLPTDDEHHSIPSPSSFPLALPAQIPSPIPSFPPAMPAQISACYYAETT</sequence>
<dbReference type="AlphaFoldDB" id="A0A2N5U8Q4"/>
<name>A0A2N5U8Q4_9BASI</name>
<organism evidence="1 2">
    <name type="scientific">Puccinia coronata f. sp. avenae</name>
    <dbReference type="NCBI Taxonomy" id="200324"/>
    <lineage>
        <taxon>Eukaryota</taxon>
        <taxon>Fungi</taxon>
        <taxon>Dikarya</taxon>
        <taxon>Basidiomycota</taxon>
        <taxon>Pucciniomycotina</taxon>
        <taxon>Pucciniomycetes</taxon>
        <taxon>Pucciniales</taxon>
        <taxon>Pucciniaceae</taxon>
        <taxon>Puccinia</taxon>
    </lineage>
</organism>
<evidence type="ECO:0008006" key="3">
    <source>
        <dbReference type="Google" id="ProtNLM"/>
    </source>
</evidence>
<accession>A0A2N5U8Q4</accession>
<evidence type="ECO:0000313" key="1">
    <source>
        <dbReference type="EMBL" id="PLW34048.1"/>
    </source>
</evidence>
<dbReference type="EMBL" id="PGCI01000206">
    <property type="protein sequence ID" value="PLW34048.1"/>
    <property type="molecule type" value="Genomic_DNA"/>
</dbReference>
<reference evidence="1 2" key="1">
    <citation type="submission" date="2017-11" db="EMBL/GenBank/DDBJ databases">
        <title>De novo assembly and phasing of dikaryotic genomes from two isolates of Puccinia coronata f. sp. avenae, the causal agent of oat crown rust.</title>
        <authorList>
            <person name="Miller M.E."/>
            <person name="Zhang Y."/>
            <person name="Omidvar V."/>
            <person name="Sperschneider J."/>
            <person name="Schwessinger B."/>
            <person name="Raley C."/>
            <person name="Palmer J.M."/>
            <person name="Garnica D."/>
            <person name="Upadhyaya N."/>
            <person name="Rathjen J."/>
            <person name="Taylor J.M."/>
            <person name="Park R.F."/>
            <person name="Dodds P.N."/>
            <person name="Hirsch C.D."/>
            <person name="Kianian S.F."/>
            <person name="Figueroa M."/>
        </authorList>
    </citation>
    <scope>NUCLEOTIDE SEQUENCE [LARGE SCALE GENOMIC DNA]</scope>
    <source>
        <strain evidence="1">12SD80</strain>
    </source>
</reference>
<proteinExistence type="predicted"/>
<evidence type="ECO:0000313" key="2">
    <source>
        <dbReference type="Proteomes" id="UP000235392"/>
    </source>
</evidence>
<gene>
    <name evidence="1" type="ORF">PCASD_14473</name>
</gene>